<dbReference type="AlphaFoldDB" id="A0A8R7R0X5"/>
<name>A0A8R7R0X5_TRIUA</name>
<protein>
    <submittedName>
        <fullName evidence="1">Uncharacterized protein</fullName>
    </submittedName>
</protein>
<dbReference type="Gramene" id="TuG1812G0700003039.01.T01">
    <property type="protein sequence ID" value="TuG1812G0700003039.01.T01.cds456898"/>
    <property type="gene ID" value="TuG1812G0700003039.01"/>
</dbReference>
<evidence type="ECO:0000313" key="2">
    <source>
        <dbReference type="Proteomes" id="UP000015106"/>
    </source>
</evidence>
<accession>A0A8R7R0X5</accession>
<dbReference type="Proteomes" id="UP000015106">
    <property type="component" value="Chromosome 7"/>
</dbReference>
<dbReference type="EnsemblPlants" id="TuG1812G0700003039.01.T01">
    <property type="protein sequence ID" value="TuG1812G0700003039.01.T01.cds456898"/>
    <property type="gene ID" value="TuG1812G0700003039.01"/>
</dbReference>
<reference evidence="2" key="1">
    <citation type="journal article" date="2013" name="Nature">
        <title>Draft genome of the wheat A-genome progenitor Triticum urartu.</title>
        <authorList>
            <person name="Ling H.Q."/>
            <person name="Zhao S."/>
            <person name="Liu D."/>
            <person name="Wang J."/>
            <person name="Sun H."/>
            <person name="Zhang C."/>
            <person name="Fan H."/>
            <person name="Li D."/>
            <person name="Dong L."/>
            <person name="Tao Y."/>
            <person name="Gao C."/>
            <person name="Wu H."/>
            <person name="Li Y."/>
            <person name="Cui Y."/>
            <person name="Guo X."/>
            <person name="Zheng S."/>
            <person name="Wang B."/>
            <person name="Yu K."/>
            <person name="Liang Q."/>
            <person name="Yang W."/>
            <person name="Lou X."/>
            <person name="Chen J."/>
            <person name="Feng M."/>
            <person name="Jian J."/>
            <person name="Zhang X."/>
            <person name="Luo G."/>
            <person name="Jiang Y."/>
            <person name="Liu J."/>
            <person name="Wang Z."/>
            <person name="Sha Y."/>
            <person name="Zhang B."/>
            <person name="Wu H."/>
            <person name="Tang D."/>
            <person name="Shen Q."/>
            <person name="Xue P."/>
            <person name="Zou S."/>
            <person name="Wang X."/>
            <person name="Liu X."/>
            <person name="Wang F."/>
            <person name="Yang Y."/>
            <person name="An X."/>
            <person name="Dong Z."/>
            <person name="Zhang K."/>
            <person name="Zhang X."/>
            <person name="Luo M.C."/>
            <person name="Dvorak J."/>
            <person name="Tong Y."/>
            <person name="Wang J."/>
            <person name="Yang H."/>
            <person name="Li Z."/>
            <person name="Wang D."/>
            <person name="Zhang A."/>
            <person name="Wang J."/>
        </authorList>
    </citation>
    <scope>NUCLEOTIDE SEQUENCE</scope>
    <source>
        <strain evidence="2">cv. G1812</strain>
    </source>
</reference>
<organism evidence="1 2">
    <name type="scientific">Triticum urartu</name>
    <name type="common">Red wild einkorn</name>
    <name type="synonym">Crithodium urartu</name>
    <dbReference type="NCBI Taxonomy" id="4572"/>
    <lineage>
        <taxon>Eukaryota</taxon>
        <taxon>Viridiplantae</taxon>
        <taxon>Streptophyta</taxon>
        <taxon>Embryophyta</taxon>
        <taxon>Tracheophyta</taxon>
        <taxon>Spermatophyta</taxon>
        <taxon>Magnoliopsida</taxon>
        <taxon>Liliopsida</taxon>
        <taxon>Poales</taxon>
        <taxon>Poaceae</taxon>
        <taxon>BOP clade</taxon>
        <taxon>Pooideae</taxon>
        <taxon>Triticodae</taxon>
        <taxon>Triticeae</taxon>
        <taxon>Triticinae</taxon>
        <taxon>Triticum</taxon>
    </lineage>
</organism>
<evidence type="ECO:0000313" key="1">
    <source>
        <dbReference type="EnsemblPlants" id="TuG1812G0700003039.01.T01.cds456898"/>
    </source>
</evidence>
<reference evidence="1" key="2">
    <citation type="submission" date="2018-03" db="EMBL/GenBank/DDBJ databases">
        <title>The Triticum urartu genome reveals the dynamic nature of wheat genome evolution.</title>
        <authorList>
            <person name="Ling H."/>
            <person name="Ma B."/>
            <person name="Shi X."/>
            <person name="Liu H."/>
            <person name="Dong L."/>
            <person name="Sun H."/>
            <person name="Cao Y."/>
            <person name="Gao Q."/>
            <person name="Zheng S."/>
            <person name="Li Y."/>
            <person name="Yu Y."/>
            <person name="Du H."/>
            <person name="Qi M."/>
            <person name="Li Y."/>
            <person name="Yu H."/>
            <person name="Cui Y."/>
            <person name="Wang N."/>
            <person name="Chen C."/>
            <person name="Wu H."/>
            <person name="Zhao Y."/>
            <person name="Zhang J."/>
            <person name="Li Y."/>
            <person name="Zhou W."/>
            <person name="Zhang B."/>
            <person name="Hu W."/>
            <person name="Eijk M."/>
            <person name="Tang J."/>
            <person name="Witsenboer H."/>
            <person name="Zhao S."/>
            <person name="Li Z."/>
            <person name="Zhang A."/>
            <person name="Wang D."/>
            <person name="Liang C."/>
        </authorList>
    </citation>
    <scope>NUCLEOTIDE SEQUENCE [LARGE SCALE GENOMIC DNA]</scope>
    <source>
        <strain evidence="1">cv. G1812</strain>
    </source>
</reference>
<sequence length="75" mass="8892">MVLLWRQRDKDVIWGYCKRSSSMHGSFILRVTSGKLHRGIRNISGALLQGFNKIRTIYQGLSWLRRLWCHADKFK</sequence>
<reference evidence="1" key="3">
    <citation type="submission" date="2022-06" db="UniProtKB">
        <authorList>
            <consortium name="EnsemblPlants"/>
        </authorList>
    </citation>
    <scope>IDENTIFICATION</scope>
</reference>
<proteinExistence type="predicted"/>
<keyword evidence="2" id="KW-1185">Reference proteome</keyword>